<dbReference type="CDD" id="cd06170">
    <property type="entry name" value="LuxR_C_like"/>
    <property type="match status" value="1"/>
</dbReference>
<gene>
    <name evidence="5" type="ORF">I2488_10855</name>
</gene>
<reference evidence="5 6" key="1">
    <citation type="submission" date="2020-11" db="EMBL/GenBank/DDBJ databases">
        <title>The genome sequence of Novosphingobium sp. 1Y9A.</title>
        <authorList>
            <person name="Liu Y."/>
        </authorList>
    </citation>
    <scope>NUCLEOTIDE SEQUENCE [LARGE SCALE GENOMIC DNA]</scope>
    <source>
        <strain evidence="5 6">1Y9A</strain>
    </source>
</reference>
<dbReference type="InterPro" id="IPR011006">
    <property type="entry name" value="CheY-like_superfamily"/>
</dbReference>
<dbReference type="SMART" id="SM00421">
    <property type="entry name" value="HTH_LUXR"/>
    <property type="match status" value="1"/>
</dbReference>
<dbReference type="InterPro" id="IPR016032">
    <property type="entry name" value="Sig_transdc_resp-reg_C-effctor"/>
</dbReference>
<dbReference type="Gene3D" id="3.40.50.2300">
    <property type="match status" value="1"/>
</dbReference>
<evidence type="ECO:0000313" key="6">
    <source>
        <dbReference type="Proteomes" id="UP000600799"/>
    </source>
</evidence>
<dbReference type="PANTHER" id="PTHR43214:SF44">
    <property type="entry name" value="TWO-COMPONENT RESPONSE REGULATOR"/>
    <property type="match status" value="1"/>
</dbReference>
<dbReference type="PRINTS" id="PR00038">
    <property type="entry name" value="HTHLUXR"/>
</dbReference>
<dbReference type="InterPro" id="IPR036388">
    <property type="entry name" value="WH-like_DNA-bd_sf"/>
</dbReference>
<dbReference type="Pfam" id="PF00072">
    <property type="entry name" value="Response_reg"/>
    <property type="match status" value="1"/>
</dbReference>
<dbReference type="SMART" id="SM00448">
    <property type="entry name" value="REC"/>
    <property type="match status" value="1"/>
</dbReference>
<dbReference type="InterPro" id="IPR039420">
    <property type="entry name" value="WalR-like"/>
</dbReference>
<feature type="domain" description="HTH luxR-type" evidence="3">
    <location>
        <begin position="273"/>
        <end position="338"/>
    </location>
</feature>
<dbReference type="PROSITE" id="PS50110">
    <property type="entry name" value="RESPONSE_REGULATORY"/>
    <property type="match status" value="1"/>
</dbReference>
<comment type="caution">
    <text evidence="5">The sequence shown here is derived from an EMBL/GenBank/DDBJ whole genome shotgun (WGS) entry which is preliminary data.</text>
</comment>
<organism evidence="5 6">
    <name type="scientific">Novosphingobium jiangmenense</name>
    <dbReference type="NCBI Taxonomy" id="2791981"/>
    <lineage>
        <taxon>Bacteria</taxon>
        <taxon>Pseudomonadati</taxon>
        <taxon>Pseudomonadota</taxon>
        <taxon>Alphaproteobacteria</taxon>
        <taxon>Sphingomonadales</taxon>
        <taxon>Sphingomonadaceae</taxon>
        <taxon>Novosphingobium</taxon>
    </lineage>
</organism>
<protein>
    <submittedName>
        <fullName evidence="5">DNA-binding response regulator</fullName>
    </submittedName>
</protein>
<dbReference type="InterPro" id="IPR001789">
    <property type="entry name" value="Sig_transdc_resp-reg_receiver"/>
</dbReference>
<evidence type="ECO:0000256" key="1">
    <source>
        <dbReference type="ARBA" id="ARBA00023125"/>
    </source>
</evidence>
<evidence type="ECO:0000259" key="3">
    <source>
        <dbReference type="PROSITE" id="PS50043"/>
    </source>
</evidence>
<dbReference type="SUPFAM" id="SSF52172">
    <property type="entry name" value="CheY-like"/>
    <property type="match status" value="1"/>
</dbReference>
<accession>A0ABS0HGX7</accession>
<dbReference type="EMBL" id="JADQDC010000006">
    <property type="protein sequence ID" value="MBF9151504.1"/>
    <property type="molecule type" value="Genomic_DNA"/>
</dbReference>
<keyword evidence="2" id="KW-0597">Phosphoprotein</keyword>
<feature type="domain" description="Response regulatory" evidence="4">
    <location>
        <begin position="44"/>
        <end position="160"/>
    </location>
</feature>
<dbReference type="InterPro" id="IPR000792">
    <property type="entry name" value="Tscrpt_reg_LuxR_C"/>
</dbReference>
<evidence type="ECO:0000259" key="4">
    <source>
        <dbReference type="PROSITE" id="PS50110"/>
    </source>
</evidence>
<sequence>MQPASSHTFVPVSNASISRACARPSGEASSVFSDGVVAQAGRDTVLVVDDNPESLHFLIDTIERAGMTVLIATNGDNALELLEHVAPDLILIDAIMPGLDGFDTTRAIKKQPRLADIPVIFMTGLTETEHAVRALDAGGVDYVRKPIAIEELLARMRVHLAGARVSQAGRSALDATGRHLFAVDRAGELLWATPQVEHLMGSLGADDGLPPDFAGPVARLLAQRESPDASLRFDAGGQVVELVLVGPVRRDEGDGRELLIRLNLIREGAEVERLRERYGLTQREAEVLLWISYGKPNRVISEILGISPRTVNKHLEQVFVKLGVETRAAAAAFAVRTIA</sequence>
<dbReference type="SUPFAM" id="SSF46894">
    <property type="entry name" value="C-terminal effector domain of the bipartite response regulators"/>
    <property type="match status" value="1"/>
</dbReference>
<dbReference type="PANTHER" id="PTHR43214">
    <property type="entry name" value="TWO-COMPONENT RESPONSE REGULATOR"/>
    <property type="match status" value="1"/>
</dbReference>
<keyword evidence="1 5" id="KW-0238">DNA-binding</keyword>
<proteinExistence type="predicted"/>
<name>A0ABS0HGX7_9SPHN</name>
<evidence type="ECO:0000256" key="2">
    <source>
        <dbReference type="PROSITE-ProRule" id="PRU00169"/>
    </source>
</evidence>
<evidence type="ECO:0000313" key="5">
    <source>
        <dbReference type="EMBL" id="MBF9151504.1"/>
    </source>
</evidence>
<dbReference type="PROSITE" id="PS50043">
    <property type="entry name" value="HTH_LUXR_2"/>
    <property type="match status" value="1"/>
</dbReference>
<feature type="modified residue" description="4-aspartylphosphate" evidence="2">
    <location>
        <position position="93"/>
    </location>
</feature>
<dbReference type="Proteomes" id="UP000600799">
    <property type="component" value="Unassembled WGS sequence"/>
</dbReference>
<keyword evidence="6" id="KW-1185">Reference proteome</keyword>
<dbReference type="Pfam" id="PF00196">
    <property type="entry name" value="GerE"/>
    <property type="match status" value="1"/>
</dbReference>
<dbReference type="Gene3D" id="1.10.10.10">
    <property type="entry name" value="Winged helix-like DNA-binding domain superfamily/Winged helix DNA-binding domain"/>
    <property type="match status" value="1"/>
</dbReference>
<dbReference type="GO" id="GO:0003677">
    <property type="term" value="F:DNA binding"/>
    <property type="evidence" value="ECO:0007669"/>
    <property type="project" value="UniProtKB-KW"/>
</dbReference>